<dbReference type="InterPro" id="IPR015882">
    <property type="entry name" value="HEX_bac_N"/>
</dbReference>
<dbReference type="PRINTS" id="PR00738">
    <property type="entry name" value="GLHYDRLASE20"/>
</dbReference>
<dbReference type="Gene3D" id="3.20.20.80">
    <property type="entry name" value="Glycosidases"/>
    <property type="match status" value="1"/>
</dbReference>
<accession>A0A1E5XJS8</accession>
<dbReference type="RefSeq" id="WP_069911843.1">
    <property type="nucleotide sequence ID" value="NZ_LAJE02000352.1"/>
</dbReference>
<comment type="catalytic activity">
    <reaction evidence="1">
        <text>Hydrolysis of terminal non-reducing N-acetyl-D-hexosamine residues in N-acetyl-beta-D-hexosaminides.</text>
        <dbReference type="EC" id="3.2.1.52"/>
    </reaction>
</comment>
<comment type="similarity">
    <text evidence="2">Belongs to the glycosyl hydrolase 20 family.</text>
</comment>
<evidence type="ECO:0000256" key="2">
    <source>
        <dbReference type="ARBA" id="ARBA00006285"/>
    </source>
</evidence>
<evidence type="ECO:0000313" key="11">
    <source>
        <dbReference type="EMBL" id="OEO28848.1"/>
    </source>
</evidence>
<evidence type="ECO:0000313" key="12">
    <source>
        <dbReference type="Proteomes" id="UP000095463"/>
    </source>
</evidence>
<dbReference type="InterPro" id="IPR015883">
    <property type="entry name" value="Glyco_hydro_20_cat"/>
</dbReference>
<dbReference type="EC" id="3.2.1.52" evidence="3"/>
<reference evidence="11 12" key="1">
    <citation type="journal article" date="2015" name="Genome Announc.">
        <title>Genome Assemblies of Three Soil-Associated Devosia species: D. insulae, D. limi, and D. soli.</title>
        <authorList>
            <person name="Hassan Y.I."/>
            <person name="Lepp D."/>
            <person name="Zhou T."/>
        </authorList>
    </citation>
    <scope>NUCLEOTIDE SEQUENCE [LARGE SCALE GENOMIC DNA]</scope>
    <source>
        <strain evidence="11 12">DS-56</strain>
    </source>
</reference>
<dbReference type="GO" id="GO:0005975">
    <property type="term" value="P:carbohydrate metabolic process"/>
    <property type="evidence" value="ECO:0007669"/>
    <property type="project" value="InterPro"/>
</dbReference>
<proteinExistence type="inferred from homology"/>
<evidence type="ECO:0000256" key="1">
    <source>
        <dbReference type="ARBA" id="ARBA00001231"/>
    </source>
</evidence>
<feature type="active site" description="Proton donor" evidence="8">
    <location>
        <position position="450"/>
    </location>
</feature>
<dbReference type="Pfam" id="PF00728">
    <property type="entry name" value="Glyco_hydro_20"/>
    <property type="match status" value="1"/>
</dbReference>
<dbReference type="GO" id="GO:0004563">
    <property type="term" value="F:beta-N-acetylhexosaminidase activity"/>
    <property type="evidence" value="ECO:0007669"/>
    <property type="project" value="UniProtKB-EC"/>
</dbReference>
<keyword evidence="12" id="KW-1185">Reference proteome</keyword>
<dbReference type="InterPro" id="IPR017853">
    <property type="entry name" value="GH"/>
</dbReference>
<dbReference type="SUPFAM" id="SSF55545">
    <property type="entry name" value="beta-N-acetylhexosaminidase-like domain"/>
    <property type="match status" value="1"/>
</dbReference>
<evidence type="ECO:0000256" key="7">
    <source>
        <dbReference type="ARBA" id="ARBA00033000"/>
    </source>
</evidence>
<dbReference type="OrthoDB" id="9763537at2"/>
<dbReference type="SUPFAM" id="SSF51445">
    <property type="entry name" value="(Trans)glycosidases"/>
    <property type="match status" value="1"/>
</dbReference>
<evidence type="ECO:0000256" key="6">
    <source>
        <dbReference type="ARBA" id="ARBA00030512"/>
    </source>
</evidence>
<feature type="domain" description="Glycoside hydrolase family 20 catalytic" evidence="9">
    <location>
        <begin position="277"/>
        <end position="621"/>
    </location>
</feature>
<evidence type="ECO:0000259" key="10">
    <source>
        <dbReference type="Pfam" id="PF02838"/>
    </source>
</evidence>
<evidence type="ECO:0000256" key="3">
    <source>
        <dbReference type="ARBA" id="ARBA00012663"/>
    </source>
</evidence>
<dbReference type="EMBL" id="LAJE02000352">
    <property type="protein sequence ID" value="OEO28848.1"/>
    <property type="molecule type" value="Genomic_DNA"/>
</dbReference>
<keyword evidence="4" id="KW-0378">Hydrolase</keyword>
<dbReference type="GO" id="GO:0030203">
    <property type="term" value="P:glycosaminoglycan metabolic process"/>
    <property type="evidence" value="ECO:0007669"/>
    <property type="project" value="TreeGrafter"/>
</dbReference>
<dbReference type="InterPro" id="IPR025705">
    <property type="entry name" value="Beta_hexosaminidase_sua/sub"/>
</dbReference>
<evidence type="ECO:0000256" key="5">
    <source>
        <dbReference type="ARBA" id="ARBA00023295"/>
    </source>
</evidence>
<feature type="domain" description="Beta-hexosaminidase bacterial type N-terminal" evidence="10">
    <location>
        <begin position="184"/>
        <end position="272"/>
    </location>
</feature>
<organism evidence="11 12">
    <name type="scientific">Devosia insulae DS-56</name>
    <dbReference type="NCBI Taxonomy" id="1116389"/>
    <lineage>
        <taxon>Bacteria</taxon>
        <taxon>Pseudomonadati</taxon>
        <taxon>Pseudomonadota</taxon>
        <taxon>Alphaproteobacteria</taxon>
        <taxon>Hyphomicrobiales</taxon>
        <taxon>Devosiaceae</taxon>
        <taxon>Devosia</taxon>
    </lineage>
</organism>
<sequence>MVADWYDGLTLATEWRPAAEGVAARYRLMLTNDTGEALRDFRLGISGPARVSDDAEIVGAKVVTQLSNFCELAPERGFVLAPGARWTIDVLKLDYPIRHWTDGATTGFLVLADGTTRSLRTVPTRREGSDTLRKKGTAIYEVPEHPPVPVSIVPWPQDVAVSGRRTAPAGLAPIPSAIGKSAATAFGKLTEKLFPGEGLVRPAHEGGFPVELVAGAGGKEGYAIEFAADRARIIGETETGLLYGLITLGQILRGARIHLRQFNFPTSGRIEDAPAMAWRGSHLDVARRYYAKDEVERFIAILAWNKLNVLHWHLSDDESWRVEIDAYPQLTGKGAWRGYGMPVPPLLGSGPERTGGYYSKADIHAIVGFATEVGVDVVPEIDMPGHCYAMLQAIPALRDPGENAPYYSIQSFPNNCLNPGVEATYGVVEAIIDEMVELFPSRYFHVGADEVPEDAWHSSPAANKLRKELGVTGAAPLQARFLQRLQAYLTSKGKLTGAWEEASHGGGLDRANCYLVGWKDTAISQKLAAEGYDVVVAPAQAYYLDMANSEDWHECGAAWAGWSSPEKSYGFEPIAGWSAVERGHLLGIQACIWSEPMTDRAVFDRLVFPRLSAIAETGWSSNRDFNRFKALVGLMPNLYGRYEGF</sequence>
<protein>
    <recommendedName>
        <fullName evidence="3">beta-N-acetylhexosaminidase</fullName>
        <ecNumber evidence="3">3.2.1.52</ecNumber>
    </recommendedName>
    <alternativeName>
        <fullName evidence="6">Beta-N-acetylhexosaminidase</fullName>
    </alternativeName>
    <alternativeName>
        <fullName evidence="7">N-acetyl-beta-glucosaminidase</fullName>
    </alternativeName>
</protein>
<dbReference type="GO" id="GO:0016020">
    <property type="term" value="C:membrane"/>
    <property type="evidence" value="ECO:0007669"/>
    <property type="project" value="TreeGrafter"/>
</dbReference>
<dbReference type="AlphaFoldDB" id="A0A1E5XJS8"/>
<name>A0A1E5XJS8_9HYPH</name>
<dbReference type="Gene3D" id="3.30.379.10">
    <property type="entry name" value="Chitobiase/beta-hexosaminidase domain 2-like"/>
    <property type="match status" value="1"/>
</dbReference>
<keyword evidence="5" id="KW-0326">Glycosidase</keyword>
<dbReference type="CDD" id="cd06563">
    <property type="entry name" value="GH20_chitobiase-like"/>
    <property type="match status" value="1"/>
</dbReference>
<comment type="caution">
    <text evidence="11">The sequence shown here is derived from an EMBL/GenBank/DDBJ whole genome shotgun (WGS) entry which is preliminary data.</text>
</comment>
<dbReference type="Pfam" id="PF02838">
    <property type="entry name" value="Glyco_hydro_20b"/>
    <property type="match status" value="1"/>
</dbReference>
<dbReference type="InterPro" id="IPR029018">
    <property type="entry name" value="Hex-like_dom2"/>
</dbReference>
<gene>
    <name evidence="11" type="ORF">VW23_002645</name>
</gene>
<evidence type="ECO:0000256" key="8">
    <source>
        <dbReference type="PIRSR" id="PIRSR625705-1"/>
    </source>
</evidence>
<evidence type="ECO:0000256" key="4">
    <source>
        <dbReference type="ARBA" id="ARBA00022801"/>
    </source>
</evidence>
<dbReference type="Proteomes" id="UP000095463">
    <property type="component" value="Unassembled WGS sequence"/>
</dbReference>
<evidence type="ECO:0000259" key="9">
    <source>
        <dbReference type="Pfam" id="PF00728"/>
    </source>
</evidence>
<dbReference type="PANTHER" id="PTHR22600">
    <property type="entry name" value="BETA-HEXOSAMINIDASE"/>
    <property type="match status" value="1"/>
</dbReference>
<dbReference type="PANTHER" id="PTHR22600:SF57">
    <property type="entry name" value="BETA-N-ACETYLHEXOSAMINIDASE"/>
    <property type="match status" value="1"/>
</dbReference>